<sequence length="72" mass="8296">MNRCSCRLDVSSSSSIFAFFNSRHPHQVLLKFIQTDEVLHFIDGHLRESTLIIRHPKAAMGQQLVEMEKSLL</sequence>
<accession>A0A834BT58</accession>
<organism evidence="1 2">
    <name type="scientific">Oryzias melastigma</name>
    <name type="common">Marine medaka</name>
    <dbReference type="NCBI Taxonomy" id="30732"/>
    <lineage>
        <taxon>Eukaryota</taxon>
        <taxon>Metazoa</taxon>
        <taxon>Chordata</taxon>
        <taxon>Craniata</taxon>
        <taxon>Vertebrata</taxon>
        <taxon>Euteleostomi</taxon>
        <taxon>Actinopterygii</taxon>
        <taxon>Neopterygii</taxon>
        <taxon>Teleostei</taxon>
        <taxon>Neoteleostei</taxon>
        <taxon>Acanthomorphata</taxon>
        <taxon>Ovalentaria</taxon>
        <taxon>Atherinomorphae</taxon>
        <taxon>Beloniformes</taxon>
        <taxon>Adrianichthyidae</taxon>
        <taxon>Oryziinae</taxon>
        <taxon>Oryzias</taxon>
    </lineage>
</organism>
<dbReference type="Proteomes" id="UP000646548">
    <property type="component" value="Unassembled WGS sequence"/>
</dbReference>
<gene>
    <name evidence="1" type="ORF">FQA47_010459</name>
</gene>
<dbReference type="AlphaFoldDB" id="A0A834BT58"/>
<evidence type="ECO:0000313" key="1">
    <source>
        <dbReference type="EMBL" id="KAF6716890.1"/>
    </source>
</evidence>
<reference evidence="1" key="1">
    <citation type="journal article" name="BMC Genomics">
        <title>Long-read sequencing and de novo genome assembly of marine medaka (Oryzias melastigma).</title>
        <authorList>
            <person name="Liang P."/>
            <person name="Saqib H.S.A."/>
            <person name="Ni X."/>
            <person name="Shen Y."/>
        </authorList>
    </citation>
    <scope>NUCLEOTIDE SEQUENCE</scope>
    <source>
        <strain evidence="1">Bigg-433</strain>
    </source>
</reference>
<protein>
    <submittedName>
        <fullName evidence="1">Uncharacterized protein</fullName>
    </submittedName>
</protein>
<comment type="caution">
    <text evidence="1">The sequence shown here is derived from an EMBL/GenBank/DDBJ whole genome shotgun (WGS) entry which is preliminary data.</text>
</comment>
<evidence type="ECO:0000313" key="2">
    <source>
        <dbReference type="Proteomes" id="UP000646548"/>
    </source>
</evidence>
<name>A0A834BT58_ORYME</name>
<proteinExistence type="predicted"/>
<dbReference type="EMBL" id="WKFB01000916">
    <property type="protein sequence ID" value="KAF6716890.1"/>
    <property type="molecule type" value="Genomic_DNA"/>
</dbReference>